<sequence length="195" mass="22408">MAHPSWSDQCRELYPFVFNVSCFGTTISRIFVSGSLSKISLFYVRDNFLSDTARERLGSALSNSVLNLSTDLRSTFAAFLHSIQLVNSVAVVFDFRLPYLISLRERWSQEQLDNDWFKFCQSVLSLGLHLGMSPESLHFNYPHSNIIEEARFVIEGGAIPKVGVFESAFFFPCYDFIYLYLLIKRQRPFVSINNT</sequence>
<protein>
    <submittedName>
        <fullName evidence="1 3">Uncharacterized protein</fullName>
    </submittedName>
</protein>
<dbReference type="EMBL" id="UYYA01003885">
    <property type="protein sequence ID" value="VDM57230.1"/>
    <property type="molecule type" value="Genomic_DNA"/>
</dbReference>
<name>A0A0R3PLK0_ANGCS</name>
<evidence type="ECO:0000313" key="1">
    <source>
        <dbReference type="EMBL" id="VDM57230.1"/>
    </source>
</evidence>
<dbReference type="AlphaFoldDB" id="A0A0R3PLK0"/>
<dbReference type="Proteomes" id="UP000267027">
    <property type="component" value="Unassembled WGS sequence"/>
</dbReference>
<dbReference type="WBParaSite" id="ACOC_0000564401-mRNA-1">
    <property type="protein sequence ID" value="ACOC_0000564401-mRNA-1"/>
    <property type="gene ID" value="ACOC_0000564401"/>
</dbReference>
<keyword evidence="2" id="KW-1185">Reference proteome</keyword>
<evidence type="ECO:0000313" key="2">
    <source>
        <dbReference type="Proteomes" id="UP000267027"/>
    </source>
</evidence>
<accession>A0A0R3PLK0</accession>
<dbReference type="STRING" id="334426.A0A0R3PLK0"/>
<reference evidence="1 2" key="2">
    <citation type="submission" date="2018-11" db="EMBL/GenBank/DDBJ databases">
        <authorList>
            <consortium name="Pathogen Informatics"/>
        </authorList>
    </citation>
    <scope>NUCLEOTIDE SEQUENCE [LARGE SCALE GENOMIC DNA]</scope>
    <source>
        <strain evidence="1 2">Costa Rica</strain>
    </source>
</reference>
<evidence type="ECO:0000313" key="3">
    <source>
        <dbReference type="WBParaSite" id="ACOC_0000564401-mRNA-1"/>
    </source>
</evidence>
<gene>
    <name evidence="1" type="ORF">ACOC_LOCUS5645</name>
</gene>
<dbReference type="OrthoDB" id="5863900at2759"/>
<proteinExistence type="predicted"/>
<reference evidence="3" key="1">
    <citation type="submission" date="2017-02" db="UniProtKB">
        <authorList>
            <consortium name="WormBaseParasite"/>
        </authorList>
    </citation>
    <scope>IDENTIFICATION</scope>
</reference>
<organism evidence="3">
    <name type="scientific">Angiostrongylus costaricensis</name>
    <name type="common">Nematode worm</name>
    <dbReference type="NCBI Taxonomy" id="334426"/>
    <lineage>
        <taxon>Eukaryota</taxon>
        <taxon>Metazoa</taxon>
        <taxon>Ecdysozoa</taxon>
        <taxon>Nematoda</taxon>
        <taxon>Chromadorea</taxon>
        <taxon>Rhabditida</taxon>
        <taxon>Rhabditina</taxon>
        <taxon>Rhabditomorpha</taxon>
        <taxon>Strongyloidea</taxon>
        <taxon>Metastrongylidae</taxon>
        <taxon>Angiostrongylus</taxon>
    </lineage>
</organism>